<dbReference type="KEGG" id="ehn:H9Q80_02110"/>
<dbReference type="InterPro" id="IPR025915">
    <property type="entry name" value="Phage_gp49_66"/>
</dbReference>
<proteinExistence type="predicted"/>
<dbReference type="EMBL" id="CP060636">
    <property type="protein sequence ID" value="QNM12767.1"/>
    <property type="molecule type" value="Genomic_DNA"/>
</dbReference>
<gene>
    <name evidence="1" type="ORF">H9Q80_02110</name>
</gene>
<dbReference type="Proteomes" id="UP000515856">
    <property type="component" value="Chromosome"/>
</dbReference>
<protein>
    <submittedName>
        <fullName evidence="1">Uncharacterized protein</fullName>
    </submittedName>
</protein>
<evidence type="ECO:0000313" key="1">
    <source>
        <dbReference type="EMBL" id="QNM12767.1"/>
    </source>
</evidence>
<keyword evidence="2" id="KW-1185">Reference proteome</keyword>
<sequence>MNSYIGTKLIKAEVMNLGDYNKYKGWQIPADEEPEKEGYLVQYSDDYCSWSPKDVFEKAYLKVDDNPVLPSGVSVGPDMVENFIKEKHVSTLGDRTTLVRCVLVNGFEIVESSACVDPLNYNERMGTEICMEKIKDKIWYLLGFLLQTAWKGIK</sequence>
<organism evidence="1 2">
    <name type="scientific">[Eubacterium] hominis</name>
    <dbReference type="NCBI Taxonomy" id="2764325"/>
    <lineage>
        <taxon>Bacteria</taxon>
        <taxon>Bacillati</taxon>
        <taxon>Bacillota</taxon>
        <taxon>Erysipelotrichia</taxon>
        <taxon>Erysipelotrichales</taxon>
        <taxon>Erysipelotrichaceae</taxon>
        <taxon>Amedibacillus</taxon>
    </lineage>
</organism>
<dbReference type="RefSeq" id="WP_117455374.1">
    <property type="nucleotide sequence ID" value="NZ_CP060636.1"/>
</dbReference>
<evidence type="ECO:0000313" key="2">
    <source>
        <dbReference type="Proteomes" id="UP000515856"/>
    </source>
</evidence>
<accession>A0A7G9GPN5</accession>
<dbReference type="AlphaFoldDB" id="A0A7G9GPN5"/>
<reference evidence="1 2" key="1">
    <citation type="submission" date="2020-08" db="EMBL/GenBank/DDBJ databases">
        <authorList>
            <person name="Liu C."/>
            <person name="Sun Q."/>
        </authorList>
    </citation>
    <scope>NUCLEOTIDE SEQUENCE [LARGE SCALE GENOMIC DNA]</scope>
    <source>
        <strain evidence="1 2">NSJ-61</strain>
    </source>
</reference>
<dbReference type="Pfam" id="PF13876">
    <property type="entry name" value="Phage_gp49_66"/>
    <property type="match status" value="1"/>
</dbReference>
<name>A0A7G9GPN5_9FIRM</name>